<evidence type="ECO:0000313" key="1">
    <source>
        <dbReference type="EMBL" id="DAE29766.1"/>
    </source>
</evidence>
<accession>A0A8S5RED5</accession>
<protein>
    <submittedName>
        <fullName evidence="1">Uncharacterized protein</fullName>
    </submittedName>
</protein>
<organism evidence="1">
    <name type="scientific">virus sp. ctyMK1</name>
    <dbReference type="NCBI Taxonomy" id="2828002"/>
    <lineage>
        <taxon>Viruses</taxon>
    </lineage>
</organism>
<proteinExistence type="predicted"/>
<name>A0A8S5RED5_9VIRU</name>
<dbReference type="EMBL" id="BK059098">
    <property type="protein sequence ID" value="DAE29766.1"/>
    <property type="molecule type" value="Genomic_DNA"/>
</dbReference>
<reference evidence="1" key="1">
    <citation type="journal article" date="2021" name="Proc. Natl. Acad. Sci. U.S.A.">
        <title>A Catalog of Tens of Thousands of Viruses from Human Metagenomes Reveals Hidden Associations with Chronic Diseases.</title>
        <authorList>
            <person name="Tisza M.J."/>
            <person name="Buck C.B."/>
        </authorList>
    </citation>
    <scope>NUCLEOTIDE SEQUENCE</scope>
    <source>
        <strain evidence="1">CtyMK1</strain>
    </source>
</reference>
<sequence>MFIIFLLLLCTADYSALSFNSASTTMSHPSYFLLKILDNVSQNKSMFSSFFSLLSFITFLLSSH</sequence>